<dbReference type="VEuPathDB" id="TrichDB:TVAGG3_0262990"/>
<gene>
    <name evidence="2" type="ORF">TVAG_457390</name>
</gene>
<dbReference type="Pfam" id="PF10416">
    <property type="entry name" value="IBD"/>
    <property type="match status" value="1"/>
</dbReference>
<dbReference type="RefSeq" id="XP_001583090.1">
    <property type="nucleotide sequence ID" value="XM_001583040.1"/>
</dbReference>
<sequence>MDLKELYSHLPYAAAPPNLSNPIILVTPSPLVYEAPVKYAYYPTPAPTHYCYTPVPHVQSPFSHYNTIVPNYLIPQQPVRYPVAETNYIQLDSSKSVSVSVLIFSLSSQVVKRKFDEICTDPNITFNPQTINLIPYSLWKSENITFGYLVSFHFRKRNSSNSKFPIKLFNALKITEHCPDLFPHIGVKWITDDVIWVDREAFACLIGVKTVEGGLFHQQGNFPSHGFVELSYEESQMLANSLNLGRIDLSVMRLVRHRTGLFRRGCTELDILRCQWKG</sequence>
<proteinExistence type="predicted"/>
<protein>
    <recommendedName>
        <fullName evidence="1">Initiator binding domain-containing protein</fullName>
    </recommendedName>
</protein>
<dbReference type="InterPro" id="IPR018845">
    <property type="entry name" value="Initiator-bd"/>
</dbReference>
<dbReference type="Proteomes" id="UP000001542">
    <property type="component" value="Unassembled WGS sequence"/>
</dbReference>
<dbReference type="VEuPathDB" id="TrichDB:TVAG_457390"/>
<name>A2DC63_TRIV3</name>
<evidence type="ECO:0000313" key="3">
    <source>
        <dbReference type="Proteomes" id="UP000001542"/>
    </source>
</evidence>
<reference evidence="2" key="2">
    <citation type="journal article" date="2007" name="Science">
        <title>Draft genome sequence of the sexually transmitted pathogen Trichomonas vaginalis.</title>
        <authorList>
            <person name="Carlton J.M."/>
            <person name="Hirt R.P."/>
            <person name="Silva J.C."/>
            <person name="Delcher A.L."/>
            <person name="Schatz M."/>
            <person name="Zhao Q."/>
            <person name="Wortman J.R."/>
            <person name="Bidwell S.L."/>
            <person name="Alsmark U.C.M."/>
            <person name="Besteiro S."/>
            <person name="Sicheritz-Ponten T."/>
            <person name="Noel C.J."/>
            <person name="Dacks J.B."/>
            <person name="Foster P.G."/>
            <person name="Simillion C."/>
            <person name="Van de Peer Y."/>
            <person name="Miranda-Saavedra D."/>
            <person name="Barton G.J."/>
            <person name="Westrop G.D."/>
            <person name="Mueller S."/>
            <person name="Dessi D."/>
            <person name="Fiori P.L."/>
            <person name="Ren Q."/>
            <person name="Paulsen I."/>
            <person name="Zhang H."/>
            <person name="Bastida-Corcuera F.D."/>
            <person name="Simoes-Barbosa A."/>
            <person name="Brown M.T."/>
            <person name="Hayes R.D."/>
            <person name="Mukherjee M."/>
            <person name="Okumura C.Y."/>
            <person name="Schneider R."/>
            <person name="Smith A.J."/>
            <person name="Vanacova S."/>
            <person name="Villalvazo M."/>
            <person name="Haas B.J."/>
            <person name="Pertea M."/>
            <person name="Feldblyum T.V."/>
            <person name="Utterback T.R."/>
            <person name="Shu C.L."/>
            <person name="Osoegawa K."/>
            <person name="de Jong P.J."/>
            <person name="Hrdy I."/>
            <person name="Horvathova L."/>
            <person name="Zubacova Z."/>
            <person name="Dolezal P."/>
            <person name="Malik S.B."/>
            <person name="Logsdon J.M. Jr."/>
            <person name="Henze K."/>
            <person name="Gupta A."/>
            <person name="Wang C.C."/>
            <person name="Dunne R.L."/>
            <person name="Upcroft J.A."/>
            <person name="Upcroft P."/>
            <person name="White O."/>
            <person name="Salzberg S.L."/>
            <person name="Tang P."/>
            <person name="Chiu C.-H."/>
            <person name="Lee Y.-S."/>
            <person name="Embley T.M."/>
            <person name="Coombs G.H."/>
            <person name="Mottram J.C."/>
            <person name="Tachezy J."/>
            <person name="Fraser-Liggett C.M."/>
            <person name="Johnson P.J."/>
        </authorList>
    </citation>
    <scope>NUCLEOTIDE SEQUENCE [LARGE SCALE GENOMIC DNA]</scope>
    <source>
        <strain evidence="2">G3</strain>
    </source>
</reference>
<dbReference type="KEGG" id="tva:5467657"/>
<evidence type="ECO:0000259" key="1">
    <source>
        <dbReference type="Pfam" id="PF10416"/>
    </source>
</evidence>
<dbReference type="Gene3D" id="1.10.10.10">
    <property type="entry name" value="Winged helix-like DNA-binding domain superfamily/Winged helix DNA-binding domain"/>
    <property type="match status" value="1"/>
</dbReference>
<keyword evidence="3" id="KW-1185">Reference proteome</keyword>
<dbReference type="OrthoDB" id="10263846at2759"/>
<accession>A2DC63</accession>
<evidence type="ECO:0000313" key="2">
    <source>
        <dbReference type="EMBL" id="EAY22104.1"/>
    </source>
</evidence>
<dbReference type="InParanoid" id="A2DC63"/>
<dbReference type="AlphaFoldDB" id="A2DC63"/>
<feature type="domain" description="Initiator binding" evidence="1">
    <location>
        <begin position="140"/>
        <end position="237"/>
    </location>
</feature>
<organism evidence="2 3">
    <name type="scientific">Trichomonas vaginalis (strain ATCC PRA-98 / G3)</name>
    <dbReference type="NCBI Taxonomy" id="412133"/>
    <lineage>
        <taxon>Eukaryota</taxon>
        <taxon>Metamonada</taxon>
        <taxon>Parabasalia</taxon>
        <taxon>Trichomonadida</taxon>
        <taxon>Trichomonadidae</taxon>
        <taxon>Trichomonas</taxon>
    </lineage>
</organism>
<reference evidence="2" key="1">
    <citation type="submission" date="2006-10" db="EMBL/GenBank/DDBJ databases">
        <authorList>
            <person name="Amadeo P."/>
            <person name="Zhao Q."/>
            <person name="Wortman J."/>
            <person name="Fraser-Liggett C."/>
            <person name="Carlton J."/>
        </authorList>
    </citation>
    <scope>NUCLEOTIDE SEQUENCE</scope>
    <source>
        <strain evidence="2">G3</strain>
    </source>
</reference>
<dbReference type="InterPro" id="IPR036388">
    <property type="entry name" value="WH-like_DNA-bd_sf"/>
</dbReference>
<dbReference type="EMBL" id="DS113186">
    <property type="protein sequence ID" value="EAY22104.1"/>
    <property type="molecule type" value="Genomic_DNA"/>
</dbReference>